<dbReference type="Proteomes" id="UP000700855">
    <property type="component" value="Unassembled WGS sequence"/>
</dbReference>
<name>A0ABS0QXZ2_9BIFI</name>
<dbReference type="EMBL" id="JACFSA010000001">
    <property type="protein sequence ID" value="MBI0143304.1"/>
    <property type="molecule type" value="Genomic_DNA"/>
</dbReference>
<organism evidence="3 4">
    <name type="scientific">Bifidobacterium choladohabitans</name>
    <dbReference type="NCBI Taxonomy" id="2750947"/>
    <lineage>
        <taxon>Bacteria</taxon>
        <taxon>Bacillati</taxon>
        <taxon>Actinomycetota</taxon>
        <taxon>Actinomycetes</taxon>
        <taxon>Bifidobacteriales</taxon>
        <taxon>Bifidobacteriaceae</taxon>
        <taxon>Bifidobacterium</taxon>
    </lineage>
</organism>
<dbReference type="InterPro" id="IPR026866">
    <property type="entry name" value="CR006_AAA"/>
</dbReference>
<dbReference type="Gene3D" id="3.40.50.300">
    <property type="entry name" value="P-loop containing nucleotide triphosphate hydrolases"/>
    <property type="match status" value="1"/>
</dbReference>
<feature type="coiled-coil region" evidence="1">
    <location>
        <begin position="94"/>
        <end position="128"/>
    </location>
</feature>
<gene>
    <name evidence="3" type="ORF">H3U98_00675</name>
</gene>
<evidence type="ECO:0000259" key="2">
    <source>
        <dbReference type="Pfam" id="PF13166"/>
    </source>
</evidence>
<protein>
    <submittedName>
        <fullName evidence="3">AAA family ATPase</fullName>
    </submittedName>
</protein>
<sequence>MNIINKIQVLAPYCFGEHPLVLDNLGKVNFIFAPNGSGKTTISRELAKQPEAIEERRSWETAQTDLAIRVFNDEYKQSIMQEHMNGIFTMGQESQKVNDAIKVLEDNIKDEEEKQEKLRDEIGDTKSRNYQNSLRGRIEQARLQAMDSVFNQHKLANDNTISLVFKGYRKSKDKLFTEALRQYEERGEDNSNKGTLSWGILEKRVSSLSNAEKRDFLPSLTITSIFSAESQKILEAELHESSKGEFAPLIEYLKNADWVNQGRAYAKKTDGICPFCQQKALRLSEQLAEYFENGYDQEVAKIDKAADAVLSEMSQLQEQLHQLESKIKNDEEIESKPFEAPIREVQIDANSLIRKINDKKSHPTDPTVFSESVSDIKKAIDLINQLITDENRKVEEHNRLVDDTEKATEGIIYDGWSIFLNDPVVKATLSGFKVNQRKATIQQNKLQGEIDKSKKRQAELESNLVTMRSSISNTVEVADRINKLLHASGFDRFHLSADNHIAGGYRVVRDNDEIAIQTLSEGEKSFICFAYYWESLEGSFEANKSPEEVVAVIDDPISSLDSDTLFIVSQYIRKAAADAVSGTGNIKQLIVLTHNVQFHHEASYCPGKPKVDKRHYYRLLKSSTGITECRDDGNSSQIRNTYQMLWDSVVEAARTKNESDTLRIGITNIVRRIVEGYFMFLGGKRSVSNRTDLSVSDQRIMQAFEIWANAGSHTIADDIDQTIDIGSTHRFIRLFRRYFEERGQVEHFDTMIKNSGGADLLAENGFFARP</sequence>
<comment type="caution">
    <text evidence="3">The sequence shown here is derived from an EMBL/GenBank/DDBJ whole genome shotgun (WGS) entry which is preliminary data.</text>
</comment>
<feature type="domain" description="Protein CR006 P-loop" evidence="2">
    <location>
        <begin position="20"/>
        <end position="739"/>
    </location>
</feature>
<keyword evidence="1" id="KW-0175">Coiled coil</keyword>
<evidence type="ECO:0000256" key="1">
    <source>
        <dbReference type="SAM" id="Coils"/>
    </source>
</evidence>
<proteinExistence type="predicted"/>
<reference evidence="3 4" key="1">
    <citation type="submission" date="2020-07" db="EMBL/GenBank/DDBJ databases">
        <title>Isolated bacteria genomes of Apis mellifera.</title>
        <authorList>
            <person name="Wu J."/>
            <person name="Zheng H."/>
        </authorList>
    </citation>
    <scope>NUCLEOTIDE SEQUENCE [LARGE SCALE GENOMIC DNA]</scope>
    <source>
        <strain evidence="3 4">W8116</strain>
    </source>
</reference>
<accession>A0ABS0QXZ2</accession>
<dbReference type="RefSeq" id="WP_198205481.1">
    <property type="nucleotide sequence ID" value="NZ_JACFSA010000001.1"/>
</dbReference>
<feature type="coiled-coil region" evidence="1">
    <location>
        <begin position="299"/>
        <end position="333"/>
    </location>
</feature>
<dbReference type="InterPro" id="IPR027417">
    <property type="entry name" value="P-loop_NTPase"/>
</dbReference>
<evidence type="ECO:0000313" key="4">
    <source>
        <dbReference type="Proteomes" id="UP000700855"/>
    </source>
</evidence>
<keyword evidence="4" id="KW-1185">Reference proteome</keyword>
<evidence type="ECO:0000313" key="3">
    <source>
        <dbReference type="EMBL" id="MBI0143304.1"/>
    </source>
</evidence>
<dbReference type="SUPFAM" id="SSF52540">
    <property type="entry name" value="P-loop containing nucleoside triphosphate hydrolases"/>
    <property type="match status" value="1"/>
</dbReference>
<dbReference type="Pfam" id="PF13166">
    <property type="entry name" value="AAA_13"/>
    <property type="match status" value="1"/>
</dbReference>